<dbReference type="Pfam" id="PF00733">
    <property type="entry name" value="Asn_synthase"/>
    <property type="match status" value="1"/>
</dbReference>
<gene>
    <name evidence="12" type="ORF">DNFV4_02988</name>
</gene>
<dbReference type="InterPro" id="IPR001962">
    <property type="entry name" value="Asn_synthase"/>
</dbReference>
<comment type="similarity">
    <text evidence="2">Belongs to the asparagine synthetase family.</text>
</comment>
<feature type="region of interest" description="Disordered" evidence="10">
    <location>
        <begin position="630"/>
        <end position="653"/>
    </location>
</feature>
<dbReference type="EMBL" id="OX365700">
    <property type="protein sequence ID" value="CAI4032558.1"/>
    <property type="molecule type" value="Genomic_DNA"/>
</dbReference>
<evidence type="ECO:0000256" key="10">
    <source>
        <dbReference type="SAM" id="MobiDB-lite"/>
    </source>
</evidence>
<dbReference type="EC" id="6.3.5.4" evidence="3"/>
<dbReference type="Gene3D" id="3.60.20.10">
    <property type="entry name" value="Glutamine Phosphoribosylpyrophosphate, subunit 1, domain 1"/>
    <property type="match status" value="1"/>
</dbReference>
<dbReference type="NCBIfam" id="TIGR01536">
    <property type="entry name" value="asn_synth_AEB"/>
    <property type="match status" value="1"/>
</dbReference>
<dbReference type="RefSeq" id="WP_289269280.1">
    <property type="nucleotide sequence ID" value="NZ_OX365700.1"/>
</dbReference>
<feature type="binding site" evidence="9">
    <location>
        <position position="100"/>
    </location>
    <ligand>
        <name>L-glutamine</name>
        <dbReference type="ChEBI" id="CHEBI:58359"/>
    </ligand>
</feature>
<keyword evidence="5 9" id="KW-0067">ATP-binding</keyword>
<evidence type="ECO:0000256" key="7">
    <source>
        <dbReference type="ARBA" id="ARBA00048741"/>
    </source>
</evidence>
<keyword evidence="8" id="KW-0061">Asparagine biosynthesis</keyword>
<dbReference type="Gene3D" id="3.40.50.620">
    <property type="entry name" value="HUPs"/>
    <property type="match status" value="1"/>
</dbReference>
<evidence type="ECO:0000313" key="12">
    <source>
        <dbReference type="EMBL" id="CAI4032558.1"/>
    </source>
</evidence>
<dbReference type="Proteomes" id="UP001179121">
    <property type="component" value="Chromosome"/>
</dbReference>
<evidence type="ECO:0000256" key="6">
    <source>
        <dbReference type="ARBA" id="ARBA00022962"/>
    </source>
</evidence>
<keyword evidence="8" id="KW-0028">Amino-acid biosynthesis</keyword>
<name>A0AA86N0L8_9BACT</name>
<comment type="pathway">
    <text evidence="1">Amino-acid biosynthesis; L-asparagine biosynthesis; L-asparagine from L-aspartate (L-Gln route): step 1/1.</text>
</comment>
<dbReference type="InterPro" id="IPR051786">
    <property type="entry name" value="ASN_synthetase/amidase"/>
</dbReference>
<dbReference type="Pfam" id="PF13537">
    <property type="entry name" value="GATase_7"/>
    <property type="match status" value="1"/>
</dbReference>
<dbReference type="SUPFAM" id="SSF56235">
    <property type="entry name" value="N-terminal nucleophile aminohydrolases (Ntn hydrolases)"/>
    <property type="match status" value="1"/>
</dbReference>
<evidence type="ECO:0000256" key="4">
    <source>
        <dbReference type="ARBA" id="ARBA00022741"/>
    </source>
</evidence>
<sequence length="653" mass="73670">MCGIAVMCGMAGRPVDEAALDRMTRSLVHRGPDDSGLFLDGSVGLGFRRLAILDLSPAGHQPMVSDDGRFVLVFNGEIFNYVELRRELVDLGYRFRSTGDSEVLLNAYRQWGAECLPKLNGMWAFIIYDKGNRRLFGSRDRFGVKPLFVHRQREYVLLASEIKAIRASGLYRGGVNWTIASRFLIEGHLDDRGESFYDGIDPIPPGSAFELDLEGRWKSWTYWDLDHLPSVDVHDPPAAFADLFEQAVRLRMRSDVPVGVCLSGGLDSTSIICAAARQRNEGDQSASGPLQAFCYMAKEFDESKYIADTLAETKAQLRELQTDPMDLWQNVRRMLWYQDEPVHTMTATVGYRLMGLVAGHGIRVVLNGQGADETIGGYFSFFLDHWRELLGEGRFNKAWAEIRAYTEVHGGSPFHSFKEASVSLLMTVLHGVPLYRALSDRRYGRKILNNPWFTKELSSRVPHGERAPGLNRLNDVLKRGVTNAPLPLYLRIEDRNSMAHSVETRLPFLDYRLVSLLFGLPAEWKVRGPWNKFILREAMRGRIPESVRARPDKMGFPTAGRKWFAHDLYEPMADLLASRAVRERGIYHVSTVVKDLERHKRGEIDVHHDLFHLAEFEMVADLMGEQAVRPDDGPVAIQTRGADGGHPQAAVPA</sequence>
<dbReference type="GO" id="GO:0005524">
    <property type="term" value="F:ATP binding"/>
    <property type="evidence" value="ECO:0007669"/>
    <property type="project" value="UniProtKB-KW"/>
</dbReference>
<feature type="domain" description="Glutamine amidotransferase type-2" evidence="11">
    <location>
        <begin position="2"/>
        <end position="214"/>
    </location>
</feature>
<dbReference type="InterPro" id="IPR033738">
    <property type="entry name" value="AsnB_N"/>
</dbReference>
<dbReference type="InterPro" id="IPR014729">
    <property type="entry name" value="Rossmann-like_a/b/a_fold"/>
</dbReference>
<organism evidence="12 13">
    <name type="scientific">Nitrospira tepida</name>
    <dbReference type="NCBI Taxonomy" id="2973512"/>
    <lineage>
        <taxon>Bacteria</taxon>
        <taxon>Pseudomonadati</taxon>
        <taxon>Nitrospirota</taxon>
        <taxon>Nitrospiria</taxon>
        <taxon>Nitrospirales</taxon>
        <taxon>Nitrospiraceae</taxon>
        <taxon>Nitrospira</taxon>
    </lineage>
</organism>
<dbReference type="InterPro" id="IPR017932">
    <property type="entry name" value="GATase_2_dom"/>
</dbReference>
<evidence type="ECO:0000256" key="9">
    <source>
        <dbReference type="PIRSR" id="PIRSR001589-2"/>
    </source>
</evidence>
<evidence type="ECO:0000256" key="8">
    <source>
        <dbReference type="PIRSR" id="PIRSR001589-1"/>
    </source>
</evidence>
<evidence type="ECO:0000256" key="1">
    <source>
        <dbReference type="ARBA" id="ARBA00005187"/>
    </source>
</evidence>
<dbReference type="PIRSF" id="PIRSF001589">
    <property type="entry name" value="Asn_synthetase_glu-h"/>
    <property type="match status" value="1"/>
</dbReference>
<evidence type="ECO:0000256" key="2">
    <source>
        <dbReference type="ARBA" id="ARBA00005752"/>
    </source>
</evidence>
<dbReference type="InterPro" id="IPR006426">
    <property type="entry name" value="Asn_synth_AEB"/>
</dbReference>
<keyword evidence="6 8" id="KW-0315">Glutamine amidotransferase</keyword>
<evidence type="ECO:0000256" key="5">
    <source>
        <dbReference type="ARBA" id="ARBA00022840"/>
    </source>
</evidence>
<dbReference type="SUPFAM" id="SSF52402">
    <property type="entry name" value="Adenine nucleotide alpha hydrolases-like"/>
    <property type="match status" value="1"/>
</dbReference>
<dbReference type="InterPro" id="IPR029055">
    <property type="entry name" value="Ntn_hydrolases_N"/>
</dbReference>
<dbReference type="PROSITE" id="PS51278">
    <property type="entry name" value="GATASE_TYPE_2"/>
    <property type="match status" value="1"/>
</dbReference>
<proteinExistence type="inferred from homology"/>
<dbReference type="GO" id="GO:0006529">
    <property type="term" value="P:asparagine biosynthetic process"/>
    <property type="evidence" value="ECO:0007669"/>
    <property type="project" value="UniProtKB-KW"/>
</dbReference>
<dbReference type="AlphaFoldDB" id="A0AA86N0L8"/>
<dbReference type="GO" id="GO:0004066">
    <property type="term" value="F:asparagine synthase (glutamine-hydrolyzing) activity"/>
    <property type="evidence" value="ECO:0007669"/>
    <property type="project" value="UniProtKB-EC"/>
</dbReference>
<dbReference type="CDD" id="cd00712">
    <property type="entry name" value="AsnB"/>
    <property type="match status" value="1"/>
</dbReference>
<keyword evidence="4 9" id="KW-0547">Nucleotide-binding</keyword>
<reference evidence="12" key="1">
    <citation type="submission" date="2022-10" db="EMBL/GenBank/DDBJ databases">
        <authorList>
            <person name="Koch H."/>
        </authorList>
    </citation>
    <scope>NUCLEOTIDE SEQUENCE</scope>
    <source>
        <strain evidence="12">DNF</strain>
    </source>
</reference>
<evidence type="ECO:0000256" key="3">
    <source>
        <dbReference type="ARBA" id="ARBA00012737"/>
    </source>
</evidence>
<comment type="catalytic activity">
    <reaction evidence="7">
        <text>L-aspartate + L-glutamine + ATP + H2O = L-asparagine + L-glutamate + AMP + diphosphate + H(+)</text>
        <dbReference type="Rhea" id="RHEA:12228"/>
        <dbReference type="ChEBI" id="CHEBI:15377"/>
        <dbReference type="ChEBI" id="CHEBI:15378"/>
        <dbReference type="ChEBI" id="CHEBI:29985"/>
        <dbReference type="ChEBI" id="CHEBI:29991"/>
        <dbReference type="ChEBI" id="CHEBI:30616"/>
        <dbReference type="ChEBI" id="CHEBI:33019"/>
        <dbReference type="ChEBI" id="CHEBI:58048"/>
        <dbReference type="ChEBI" id="CHEBI:58359"/>
        <dbReference type="ChEBI" id="CHEBI:456215"/>
        <dbReference type="EC" id="6.3.5.4"/>
    </reaction>
</comment>
<evidence type="ECO:0000313" key="13">
    <source>
        <dbReference type="Proteomes" id="UP001179121"/>
    </source>
</evidence>
<dbReference type="KEGG" id="nti:DNFV4_02988"/>
<dbReference type="PANTHER" id="PTHR43284:SF1">
    <property type="entry name" value="ASPARAGINE SYNTHETASE"/>
    <property type="match status" value="1"/>
</dbReference>
<feature type="active site" description="For GATase activity" evidence="8">
    <location>
        <position position="2"/>
    </location>
</feature>
<protein>
    <recommendedName>
        <fullName evidence="3">asparagine synthase (glutamine-hydrolyzing)</fullName>
        <ecNumber evidence="3">6.3.5.4</ecNumber>
    </recommendedName>
</protein>
<accession>A0AA86N0L8</accession>
<dbReference type="PANTHER" id="PTHR43284">
    <property type="entry name" value="ASPARAGINE SYNTHETASE (GLUTAMINE-HYDROLYZING)"/>
    <property type="match status" value="1"/>
</dbReference>
<dbReference type="CDD" id="cd01991">
    <property type="entry name" value="Asn_synthase_B_C"/>
    <property type="match status" value="1"/>
</dbReference>
<keyword evidence="13" id="KW-1185">Reference proteome</keyword>
<evidence type="ECO:0000259" key="11">
    <source>
        <dbReference type="PROSITE" id="PS51278"/>
    </source>
</evidence>